<comment type="caution">
    <text evidence="2">The sequence shown here is derived from an EMBL/GenBank/DDBJ whole genome shotgun (WGS) entry which is preliminary data.</text>
</comment>
<dbReference type="InterPro" id="IPR040976">
    <property type="entry name" value="Pkinase_fungal"/>
</dbReference>
<dbReference type="Proteomes" id="UP000284706">
    <property type="component" value="Unassembled WGS sequence"/>
</dbReference>
<dbReference type="EMBL" id="NHYE01001261">
    <property type="protein sequence ID" value="PPQ97337.1"/>
    <property type="molecule type" value="Genomic_DNA"/>
</dbReference>
<dbReference type="InterPro" id="IPR011009">
    <property type="entry name" value="Kinase-like_dom_sf"/>
</dbReference>
<dbReference type="Pfam" id="PF17667">
    <property type="entry name" value="Pkinase_fungal"/>
    <property type="match status" value="1"/>
</dbReference>
<dbReference type="OrthoDB" id="5569250at2759"/>
<dbReference type="STRING" id="231916.A0A409Y2U5"/>
<name>A0A409Y2U5_9AGAR</name>
<proteinExistence type="predicted"/>
<dbReference type="PANTHER" id="PTHR38248:SF2">
    <property type="entry name" value="FUNK1 11"/>
    <property type="match status" value="1"/>
</dbReference>
<gene>
    <name evidence="2" type="ORF">CVT26_006571</name>
</gene>
<feature type="domain" description="Fungal-type protein kinase" evidence="1">
    <location>
        <begin position="26"/>
        <end position="168"/>
    </location>
</feature>
<sequence length="284" mass="32406">MTLESVDETKTPQDPDLHVLLSGQYVRIWEARNIEEFKQTFLDCVECHYRAYATGGILHRGISEDSLMIHRSFSNLDVEGPTREDGKSTRPISGPAQEGSIIPPCIGRLNDFDMAAKVNNQGQFLVTSASHRTGTLPFMALDLLKPGKRVLHVYRHDLESFFYILVWAAVHYDLKHGKRKSCSPKVLQSWLNESTCFLSKHRFMSDSLAENDSIQQHIPDDAKRQIWDEWVVPLHILFKGAFVHRSTQADKHLPVDHETLDGLITFETFMRAVRVKPRGLDGLK</sequence>
<dbReference type="SUPFAM" id="SSF56112">
    <property type="entry name" value="Protein kinase-like (PK-like)"/>
    <property type="match status" value="1"/>
</dbReference>
<keyword evidence="3" id="KW-1185">Reference proteome</keyword>
<dbReference type="AlphaFoldDB" id="A0A409Y2U5"/>
<evidence type="ECO:0000259" key="1">
    <source>
        <dbReference type="Pfam" id="PF17667"/>
    </source>
</evidence>
<dbReference type="InParanoid" id="A0A409Y2U5"/>
<evidence type="ECO:0000313" key="2">
    <source>
        <dbReference type="EMBL" id="PPQ97337.1"/>
    </source>
</evidence>
<dbReference type="PANTHER" id="PTHR38248">
    <property type="entry name" value="FUNK1 6"/>
    <property type="match status" value="1"/>
</dbReference>
<evidence type="ECO:0000313" key="3">
    <source>
        <dbReference type="Proteomes" id="UP000284706"/>
    </source>
</evidence>
<organism evidence="2 3">
    <name type="scientific">Gymnopilus dilepis</name>
    <dbReference type="NCBI Taxonomy" id="231916"/>
    <lineage>
        <taxon>Eukaryota</taxon>
        <taxon>Fungi</taxon>
        <taxon>Dikarya</taxon>
        <taxon>Basidiomycota</taxon>
        <taxon>Agaricomycotina</taxon>
        <taxon>Agaricomycetes</taxon>
        <taxon>Agaricomycetidae</taxon>
        <taxon>Agaricales</taxon>
        <taxon>Agaricineae</taxon>
        <taxon>Hymenogastraceae</taxon>
        <taxon>Gymnopilus</taxon>
    </lineage>
</organism>
<accession>A0A409Y2U5</accession>
<protein>
    <recommendedName>
        <fullName evidence="1">Fungal-type protein kinase domain-containing protein</fullName>
    </recommendedName>
</protein>
<reference evidence="2 3" key="1">
    <citation type="journal article" date="2018" name="Evol. Lett.">
        <title>Horizontal gene cluster transfer increased hallucinogenic mushroom diversity.</title>
        <authorList>
            <person name="Reynolds H.T."/>
            <person name="Vijayakumar V."/>
            <person name="Gluck-Thaler E."/>
            <person name="Korotkin H.B."/>
            <person name="Matheny P.B."/>
            <person name="Slot J.C."/>
        </authorList>
    </citation>
    <scope>NUCLEOTIDE SEQUENCE [LARGE SCALE GENOMIC DNA]</scope>
    <source>
        <strain evidence="2 3">SRW20</strain>
    </source>
</reference>